<name>A0AAW2LZH2_9LAMI</name>
<evidence type="ECO:0000256" key="1">
    <source>
        <dbReference type="SAM" id="MobiDB-lite"/>
    </source>
</evidence>
<dbReference type="AlphaFoldDB" id="A0AAW2LZH2"/>
<feature type="region of interest" description="Disordered" evidence="1">
    <location>
        <begin position="1"/>
        <end position="28"/>
    </location>
</feature>
<feature type="compositionally biased region" description="Polar residues" evidence="1">
    <location>
        <begin position="11"/>
        <end position="25"/>
    </location>
</feature>
<sequence length="432" mass="47792">MSRSSHLELLSTDSQALDPSDSVSLASEPPDIRKWFSSYIYESPELNTSDGFGDINGSGEICREEEKEGKFGENRHVGKSDYGLLSAEKESSDGIAECGESVRSAAMVTGSSGSLSFCSEPPDIRNWFSSYLHESPPLDATDDFTISDCEDGKLSTTQKSCRKVTKDVMNFIHVEESGELLGRDRKSNMVVECTNLDSHYVHLKRFSPTPSQLTSKMVSEQMLPGQETGNPDHEFGRKFGNENTYGDTYNGKLDCSLIDNKSPKLLNIENNTGSQVGKSLHKSIGTKNCVKDSLVKKELDEIVSAGALDLSEHKGDSWRRPTYERSIGKENKETNLLGNGFISTRKNSSRANTGNVTRHVKFQTGSLRNEVKPAVILQKDAKTSRKVLSETSNLHSPNVLESTGKWCCPQKNKPSLGPPLKQLRLEQWVRRA</sequence>
<dbReference type="PANTHER" id="PTHR36368:SF1">
    <property type="entry name" value="ATP-DEPENDENT CASEINOLYTIC PROTEASE_CROTONASE FAMILY PROTEIN"/>
    <property type="match status" value="1"/>
</dbReference>
<dbReference type="EMBL" id="JACGWM010000015">
    <property type="protein sequence ID" value="KAL0324585.1"/>
    <property type="molecule type" value="Genomic_DNA"/>
</dbReference>
<proteinExistence type="predicted"/>
<evidence type="ECO:0000313" key="2">
    <source>
        <dbReference type="EMBL" id="KAL0324585.1"/>
    </source>
</evidence>
<organism evidence="2">
    <name type="scientific">Sesamum calycinum</name>
    <dbReference type="NCBI Taxonomy" id="2727403"/>
    <lineage>
        <taxon>Eukaryota</taxon>
        <taxon>Viridiplantae</taxon>
        <taxon>Streptophyta</taxon>
        <taxon>Embryophyta</taxon>
        <taxon>Tracheophyta</taxon>
        <taxon>Spermatophyta</taxon>
        <taxon>Magnoliopsida</taxon>
        <taxon>eudicotyledons</taxon>
        <taxon>Gunneridae</taxon>
        <taxon>Pentapetalae</taxon>
        <taxon>asterids</taxon>
        <taxon>lamiids</taxon>
        <taxon>Lamiales</taxon>
        <taxon>Pedaliaceae</taxon>
        <taxon>Sesamum</taxon>
    </lineage>
</organism>
<protein>
    <submittedName>
        <fullName evidence="2">Uncharacterized protein</fullName>
    </submittedName>
</protein>
<gene>
    <name evidence="2" type="ORF">Scaly_2425600</name>
</gene>
<dbReference type="PANTHER" id="PTHR36368">
    <property type="entry name" value="ATP-DEPENDENT CASEINOLYTIC PROTEASE/CROTONASE FAMILY PROTEIN"/>
    <property type="match status" value="1"/>
</dbReference>
<accession>A0AAW2LZH2</accession>
<comment type="caution">
    <text evidence="2">The sequence shown here is derived from an EMBL/GenBank/DDBJ whole genome shotgun (WGS) entry which is preliminary data.</text>
</comment>
<reference evidence="2" key="1">
    <citation type="submission" date="2020-06" db="EMBL/GenBank/DDBJ databases">
        <authorList>
            <person name="Li T."/>
            <person name="Hu X."/>
            <person name="Zhang T."/>
            <person name="Song X."/>
            <person name="Zhang H."/>
            <person name="Dai N."/>
            <person name="Sheng W."/>
            <person name="Hou X."/>
            <person name="Wei L."/>
        </authorList>
    </citation>
    <scope>NUCLEOTIDE SEQUENCE</scope>
    <source>
        <strain evidence="2">KEN8</strain>
        <tissue evidence="2">Leaf</tissue>
    </source>
</reference>
<reference evidence="2" key="2">
    <citation type="journal article" date="2024" name="Plant">
        <title>Genomic evolution and insights into agronomic trait innovations of Sesamum species.</title>
        <authorList>
            <person name="Miao H."/>
            <person name="Wang L."/>
            <person name="Qu L."/>
            <person name="Liu H."/>
            <person name="Sun Y."/>
            <person name="Le M."/>
            <person name="Wang Q."/>
            <person name="Wei S."/>
            <person name="Zheng Y."/>
            <person name="Lin W."/>
            <person name="Duan Y."/>
            <person name="Cao H."/>
            <person name="Xiong S."/>
            <person name="Wang X."/>
            <person name="Wei L."/>
            <person name="Li C."/>
            <person name="Ma Q."/>
            <person name="Ju M."/>
            <person name="Zhao R."/>
            <person name="Li G."/>
            <person name="Mu C."/>
            <person name="Tian Q."/>
            <person name="Mei H."/>
            <person name="Zhang T."/>
            <person name="Gao T."/>
            <person name="Zhang H."/>
        </authorList>
    </citation>
    <scope>NUCLEOTIDE SEQUENCE</scope>
    <source>
        <strain evidence="2">KEN8</strain>
    </source>
</reference>